<dbReference type="InterPro" id="IPR040570">
    <property type="entry name" value="LAL_C2"/>
</dbReference>
<dbReference type="GO" id="GO:0005524">
    <property type="term" value="F:ATP binding"/>
    <property type="evidence" value="ECO:0007669"/>
    <property type="project" value="UniProtKB-UniRule"/>
</dbReference>
<dbReference type="InterPro" id="IPR011761">
    <property type="entry name" value="ATP-grasp"/>
</dbReference>
<evidence type="ECO:0000256" key="3">
    <source>
        <dbReference type="ARBA" id="ARBA00022840"/>
    </source>
</evidence>
<protein>
    <submittedName>
        <fullName evidence="6">ATP-grasp domain-containing protein</fullName>
    </submittedName>
</protein>
<sequence length="402" mass="43564">MGATDRKKVLILGGSRLQAPAIEVAKRLGFWVICADYDPDAVGFALADQSELISTLDAEAVLALAKRERVAFVITSTSDAPVRTASFVSEQLDLPVGISYADSICATHKDAMRRRLAKYNVPIPEFRVCSNLDEFVEALNYFEYRCIIKPADSAASRGVKLIDSSIRHDDPEELFERGMSFSRKRTLMVERCISGTEVSVEGMTVNGKTHILAITDKMVTEPPYFVELGHSEPALLEDAEKVRIEDVARAAIEAVGIVNGPSHTEIMITDSGPMVIEIAARLGGDYITSRLVPLSTGFDMVGASVELALGMPVDFPPPKQDGSAVRFIVSDTGVISDIKIDSAIYDLPGFEELELYKKSGDAISEPHSSNDRVGHVICTGPDALSARETAEKALSMIHVSLS</sequence>
<dbReference type="InterPro" id="IPR052032">
    <property type="entry name" value="ATP-dep_AA_Ligase"/>
</dbReference>
<dbReference type="Gene3D" id="3.30.470.20">
    <property type="entry name" value="ATP-grasp fold, B domain"/>
    <property type="match status" value="1"/>
</dbReference>
<feature type="domain" description="ATP-grasp" evidence="5">
    <location>
        <begin position="113"/>
        <end position="309"/>
    </location>
</feature>
<keyword evidence="1" id="KW-0436">Ligase</keyword>
<evidence type="ECO:0000259" key="5">
    <source>
        <dbReference type="PROSITE" id="PS50975"/>
    </source>
</evidence>
<dbReference type="PROSITE" id="PS50975">
    <property type="entry name" value="ATP_GRASP"/>
    <property type="match status" value="1"/>
</dbReference>
<evidence type="ECO:0000313" key="6">
    <source>
        <dbReference type="EMBL" id="MVN33981.1"/>
    </source>
</evidence>
<comment type="caution">
    <text evidence="6">The sequence shown here is derived from an EMBL/GenBank/DDBJ whole genome shotgun (WGS) entry which is preliminary data.</text>
</comment>
<evidence type="ECO:0000256" key="2">
    <source>
        <dbReference type="ARBA" id="ARBA00022741"/>
    </source>
</evidence>
<dbReference type="SMART" id="SM01209">
    <property type="entry name" value="GARS_A"/>
    <property type="match status" value="1"/>
</dbReference>
<dbReference type="GO" id="GO:0016874">
    <property type="term" value="F:ligase activity"/>
    <property type="evidence" value="ECO:0007669"/>
    <property type="project" value="UniProtKB-KW"/>
</dbReference>
<dbReference type="EMBL" id="WPOM01000032">
    <property type="protein sequence ID" value="MVN33981.1"/>
    <property type="molecule type" value="Genomic_DNA"/>
</dbReference>
<dbReference type="AlphaFoldDB" id="A0A844RQ03"/>
<evidence type="ECO:0000313" key="7">
    <source>
        <dbReference type="Proteomes" id="UP000436429"/>
    </source>
</evidence>
<proteinExistence type="predicted"/>
<dbReference type="InterPro" id="IPR016185">
    <property type="entry name" value="PreATP-grasp_dom_sf"/>
</dbReference>
<dbReference type="Pfam" id="PF18603">
    <property type="entry name" value="LAL_C2"/>
    <property type="match status" value="1"/>
</dbReference>
<dbReference type="Gene3D" id="3.40.50.20">
    <property type="match status" value="1"/>
</dbReference>
<gene>
    <name evidence="6" type="ORF">GO726_12530</name>
</gene>
<dbReference type="SUPFAM" id="SSF56059">
    <property type="entry name" value="Glutathione synthetase ATP-binding domain-like"/>
    <property type="match status" value="1"/>
</dbReference>
<dbReference type="RefSeq" id="WP_015761171.1">
    <property type="nucleotide sequence ID" value="NZ_AP025575.1"/>
</dbReference>
<dbReference type="Pfam" id="PF13535">
    <property type="entry name" value="ATP-grasp_4"/>
    <property type="match status" value="1"/>
</dbReference>
<evidence type="ECO:0000256" key="4">
    <source>
        <dbReference type="PROSITE-ProRule" id="PRU00409"/>
    </source>
</evidence>
<reference evidence="6 7" key="1">
    <citation type="submission" date="2019-11" db="EMBL/GenBank/DDBJ databases">
        <title>Whole genome shotgun sequencing (WGS) data from Adlercreutzia equolifaciens ResAG-91, Eggerthella lenta MRI-F36, MRI-F37, MRI-F40, ResAG-49, ResAG-88, ResAG-121, ResAG-145, and Gordonibacter sp. ResAG-5, ResAG-26, ResAG-43, ResAG-50, ResAG-59.</title>
        <authorList>
            <person name="Stoll D.A."/>
            <person name="Danylec N."/>
            <person name="Franz C.M.A.P."/>
            <person name="Huch M."/>
        </authorList>
    </citation>
    <scope>NUCLEOTIDE SEQUENCE [LARGE SCALE GENOMIC DNA]</scope>
    <source>
        <strain evidence="6 7">ResAG-88</strain>
    </source>
</reference>
<dbReference type="SUPFAM" id="SSF52440">
    <property type="entry name" value="PreATP-grasp domain"/>
    <property type="match status" value="1"/>
</dbReference>
<keyword evidence="3 4" id="KW-0067">ATP-binding</keyword>
<accession>A0A844RQ03</accession>
<dbReference type="GO" id="GO:0046872">
    <property type="term" value="F:metal ion binding"/>
    <property type="evidence" value="ECO:0007669"/>
    <property type="project" value="InterPro"/>
</dbReference>
<dbReference type="PANTHER" id="PTHR43585:SF2">
    <property type="entry name" value="ATP-GRASP ENZYME FSQD"/>
    <property type="match status" value="1"/>
</dbReference>
<keyword evidence="2 4" id="KW-0547">Nucleotide-binding</keyword>
<organism evidence="6 7">
    <name type="scientific">Eggerthella lenta</name>
    <name type="common">Eubacterium lentum</name>
    <dbReference type="NCBI Taxonomy" id="84112"/>
    <lineage>
        <taxon>Bacteria</taxon>
        <taxon>Bacillati</taxon>
        <taxon>Actinomycetota</taxon>
        <taxon>Coriobacteriia</taxon>
        <taxon>Eggerthellales</taxon>
        <taxon>Eggerthellaceae</taxon>
        <taxon>Eggerthella</taxon>
    </lineage>
</organism>
<dbReference type="PANTHER" id="PTHR43585">
    <property type="entry name" value="FUMIPYRROLE BIOSYNTHESIS PROTEIN C"/>
    <property type="match status" value="1"/>
</dbReference>
<dbReference type="OMA" id="ITHTEIK"/>
<evidence type="ECO:0000256" key="1">
    <source>
        <dbReference type="ARBA" id="ARBA00022598"/>
    </source>
</evidence>
<name>A0A844RQ03_EGGLN</name>
<dbReference type="Proteomes" id="UP000436429">
    <property type="component" value="Unassembled WGS sequence"/>
</dbReference>